<dbReference type="AlphaFoldDB" id="A0A814G9T9"/>
<evidence type="ECO:0000256" key="1">
    <source>
        <dbReference type="ARBA" id="ARBA00004370"/>
    </source>
</evidence>
<dbReference type="Pfam" id="PF00001">
    <property type="entry name" value="7tm_1"/>
    <property type="match status" value="1"/>
</dbReference>
<feature type="domain" description="G-protein coupled receptors family 1 profile" evidence="7">
    <location>
        <begin position="429"/>
        <end position="775"/>
    </location>
</feature>
<dbReference type="SUPFAM" id="SSF48403">
    <property type="entry name" value="Ankyrin repeat"/>
    <property type="match status" value="1"/>
</dbReference>
<feature type="transmembrane region" description="Helical" evidence="6">
    <location>
        <begin position="414"/>
        <end position="438"/>
    </location>
</feature>
<dbReference type="SUPFAM" id="SSF81321">
    <property type="entry name" value="Family A G protein-coupled receptor-like"/>
    <property type="match status" value="1"/>
</dbReference>
<gene>
    <name evidence="8" type="ORF">CJN711_LOCUS1994</name>
</gene>
<dbReference type="InterPro" id="IPR019734">
    <property type="entry name" value="TPR_rpt"/>
</dbReference>
<dbReference type="EMBL" id="CAJNOV010000126">
    <property type="protein sequence ID" value="CAF0993863.1"/>
    <property type="molecule type" value="Genomic_DNA"/>
</dbReference>
<dbReference type="PROSITE" id="PS50262">
    <property type="entry name" value="G_PROTEIN_RECEP_F1_2"/>
    <property type="match status" value="1"/>
</dbReference>
<dbReference type="InterPro" id="IPR052954">
    <property type="entry name" value="GPCR-Ligand_Int"/>
</dbReference>
<dbReference type="SMART" id="SM00248">
    <property type="entry name" value="ANK"/>
    <property type="match status" value="3"/>
</dbReference>
<feature type="transmembrane region" description="Helical" evidence="6">
    <location>
        <begin position="669"/>
        <end position="691"/>
    </location>
</feature>
<dbReference type="SMART" id="SM00028">
    <property type="entry name" value="TPR"/>
    <property type="match status" value="2"/>
</dbReference>
<keyword evidence="4 6" id="KW-0472">Membrane</keyword>
<accession>A0A814G9T9</accession>
<dbReference type="InterPro" id="IPR017452">
    <property type="entry name" value="GPCR_Rhodpsn_7TM"/>
</dbReference>
<comment type="caution">
    <text evidence="8">The sequence shown here is derived from an EMBL/GenBank/DDBJ whole genome shotgun (WGS) entry which is preliminary data.</text>
</comment>
<keyword evidence="3 6" id="KW-1133">Transmembrane helix</keyword>
<evidence type="ECO:0000256" key="4">
    <source>
        <dbReference type="ARBA" id="ARBA00023136"/>
    </source>
</evidence>
<comment type="subcellular location">
    <subcellularLocation>
        <location evidence="1">Membrane</location>
    </subcellularLocation>
</comment>
<dbReference type="InterPro" id="IPR000276">
    <property type="entry name" value="GPCR_Rhodpsn"/>
</dbReference>
<sequence length="860" mass="99453">MSSPPANCPDSSPSTSIPPSEVYHTSTCGSILHTLPTNVPSEIFTYLRHGKLDAFHRSLNIYLKDIIQMKNENEQTVLHVLTTHAYPYSWVRLLIMFECDPCCQDCDGYTAAHYAVERDDIEMLKALTTRFHSNVKLFSDEQKIVIHERCLKALSLRQTDGLTVFMLACHHESIKCLDYLLELNINDVHLQDNFGDTCLHYAVCRRNQNLVTKLINQCNANVNGGVKQRPSVLDILQFNRDQRKAFERSSEDSIEQILLSNNALNRCQIRRIVKKRKRSHDDTEAVLPTLTIGHASTVTNSQIETARSYARLAFSLHSQRKFDDAKEHYKLAMNSISNDILDWADYAFKLALIHKFHGENQSALDLLQQALVVRKQFENETEDIAEIQRVADNVQMSNIIEISSMPVLGFDPRLVRYGSIFLLIVGTFGNIISFIIFISDALRKSSTFRYLAFLSLLDLLVLYSGLVDLFLTIEYNGTFSLRNLNPIACRLHTFVTYWSQHSSSWILCFISVDRAIATNCIKFARKFCTPRSAEYIMAIILLFTALLNFHELIFLRLQDANPIEYHDVDTTLSSYRSNISNQNSSMFYDFVKNNKLQSKRSIQSISSICDKTPWKFVCLKHKRDLLISNLTTNKPTIEPKIKVQKCAALKDSSYEYFWDHVWEWFDVCLYAFIPFTIMSTGTFLIVYRVYYQQRRVFRSRRTGKSNAMGATPNKAKSLFYLLFTLNLLYFILVSPVVLVTTVLFRNPNEELAYPRLKAIIYLMQYCNHSLNFIFYGITSPPYRRTLYEWFRLLIPHLPQCCQRIIRQRSKSIPIQSKFTKQNNPTQERMKNFDGNNLANLTLNNTTDRNISKESIALVLR</sequence>
<dbReference type="PANTHER" id="PTHR46641">
    <property type="entry name" value="FMRFAMIDE RECEPTOR-RELATED"/>
    <property type="match status" value="1"/>
</dbReference>
<evidence type="ECO:0000256" key="6">
    <source>
        <dbReference type="SAM" id="Phobius"/>
    </source>
</evidence>
<name>A0A814G9T9_9BILA</name>
<evidence type="ECO:0000313" key="9">
    <source>
        <dbReference type="Proteomes" id="UP000663855"/>
    </source>
</evidence>
<organism evidence="8 9">
    <name type="scientific">Rotaria magnacalcarata</name>
    <dbReference type="NCBI Taxonomy" id="392030"/>
    <lineage>
        <taxon>Eukaryota</taxon>
        <taxon>Metazoa</taxon>
        <taxon>Spiralia</taxon>
        <taxon>Gnathifera</taxon>
        <taxon>Rotifera</taxon>
        <taxon>Eurotatoria</taxon>
        <taxon>Bdelloidea</taxon>
        <taxon>Philodinida</taxon>
        <taxon>Philodinidae</taxon>
        <taxon>Rotaria</taxon>
    </lineage>
</organism>
<dbReference type="GO" id="GO:0004930">
    <property type="term" value="F:G protein-coupled receptor activity"/>
    <property type="evidence" value="ECO:0007669"/>
    <property type="project" value="InterPro"/>
</dbReference>
<dbReference type="Pfam" id="PF12796">
    <property type="entry name" value="Ank_2"/>
    <property type="match status" value="1"/>
</dbReference>
<evidence type="ECO:0000256" key="3">
    <source>
        <dbReference type="ARBA" id="ARBA00022989"/>
    </source>
</evidence>
<feature type="region of interest" description="Disordered" evidence="5">
    <location>
        <begin position="1"/>
        <end position="20"/>
    </location>
</feature>
<evidence type="ECO:0000256" key="2">
    <source>
        <dbReference type="ARBA" id="ARBA00022692"/>
    </source>
</evidence>
<evidence type="ECO:0000256" key="5">
    <source>
        <dbReference type="SAM" id="MobiDB-lite"/>
    </source>
</evidence>
<feature type="transmembrane region" description="Helical" evidence="6">
    <location>
        <begin position="450"/>
        <end position="473"/>
    </location>
</feature>
<feature type="compositionally biased region" description="Low complexity" evidence="5">
    <location>
        <begin position="9"/>
        <end position="20"/>
    </location>
</feature>
<protein>
    <recommendedName>
        <fullName evidence="7">G-protein coupled receptors family 1 profile domain-containing protein</fullName>
    </recommendedName>
</protein>
<dbReference type="Gene3D" id="1.20.1070.10">
    <property type="entry name" value="Rhodopsin 7-helix transmembrane proteins"/>
    <property type="match status" value="2"/>
</dbReference>
<evidence type="ECO:0000313" key="8">
    <source>
        <dbReference type="EMBL" id="CAF0993863.1"/>
    </source>
</evidence>
<reference evidence="8" key="1">
    <citation type="submission" date="2021-02" db="EMBL/GenBank/DDBJ databases">
        <authorList>
            <person name="Nowell W R."/>
        </authorList>
    </citation>
    <scope>NUCLEOTIDE SEQUENCE</scope>
</reference>
<evidence type="ECO:0000259" key="7">
    <source>
        <dbReference type="PROSITE" id="PS50262"/>
    </source>
</evidence>
<feature type="transmembrane region" description="Helical" evidence="6">
    <location>
        <begin position="718"/>
        <end position="738"/>
    </location>
</feature>
<dbReference type="Proteomes" id="UP000663855">
    <property type="component" value="Unassembled WGS sequence"/>
</dbReference>
<proteinExistence type="predicted"/>
<dbReference type="InterPro" id="IPR002110">
    <property type="entry name" value="Ankyrin_rpt"/>
</dbReference>
<dbReference type="Gene3D" id="1.25.40.20">
    <property type="entry name" value="Ankyrin repeat-containing domain"/>
    <property type="match status" value="1"/>
</dbReference>
<feature type="transmembrane region" description="Helical" evidence="6">
    <location>
        <begin position="535"/>
        <end position="555"/>
    </location>
</feature>
<dbReference type="GO" id="GO:0016020">
    <property type="term" value="C:membrane"/>
    <property type="evidence" value="ECO:0007669"/>
    <property type="project" value="UniProtKB-SubCell"/>
</dbReference>
<dbReference type="PANTHER" id="PTHR46641:SF25">
    <property type="entry name" value="CNMAMIDE RECEPTOR-RELATED"/>
    <property type="match status" value="1"/>
</dbReference>
<dbReference type="SUPFAM" id="SSF48452">
    <property type="entry name" value="TPR-like"/>
    <property type="match status" value="1"/>
</dbReference>
<dbReference type="InterPro" id="IPR036770">
    <property type="entry name" value="Ankyrin_rpt-contain_sf"/>
</dbReference>
<dbReference type="InterPro" id="IPR011990">
    <property type="entry name" value="TPR-like_helical_dom_sf"/>
</dbReference>
<keyword evidence="2 6" id="KW-0812">Transmembrane</keyword>
<dbReference type="Gene3D" id="1.25.40.10">
    <property type="entry name" value="Tetratricopeptide repeat domain"/>
    <property type="match status" value="1"/>
</dbReference>